<evidence type="ECO:0000259" key="2">
    <source>
        <dbReference type="Pfam" id="PF13392"/>
    </source>
</evidence>
<dbReference type="InterPro" id="IPR003615">
    <property type="entry name" value="HNH_nuc"/>
</dbReference>
<dbReference type="Pfam" id="PF07463">
    <property type="entry name" value="NUMOD4"/>
    <property type="match status" value="1"/>
</dbReference>
<dbReference type="KEGG" id="meg:DKB62_09915"/>
<keyword evidence="4" id="KW-1185">Reference proteome</keyword>
<evidence type="ECO:0000259" key="1">
    <source>
        <dbReference type="Pfam" id="PF07463"/>
    </source>
</evidence>
<dbReference type="AlphaFoldDB" id="A0A346B159"/>
<dbReference type="Gene3D" id="3.90.75.20">
    <property type="match status" value="1"/>
</dbReference>
<dbReference type="InterPro" id="IPR010902">
    <property type="entry name" value="NUMOD4"/>
</dbReference>
<dbReference type="SUPFAM" id="SSF64496">
    <property type="entry name" value="DNA-binding domain of intron-encoded endonucleases"/>
    <property type="match status" value="1"/>
</dbReference>
<organism evidence="3 4">
    <name type="scientific">Megasphaera stantonii</name>
    <dbReference type="NCBI Taxonomy" id="2144175"/>
    <lineage>
        <taxon>Bacteria</taxon>
        <taxon>Bacillati</taxon>
        <taxon>Bacillota</taxon>
        <taxon>Negativicutes</taxon>
        <taxon>Veillonellales</taxon>
        <taxon>Veillonellaceae</taxon>
        <taxon>Megasphaera</taxon>
    </lineage>
</organism>
<dbReference type="InterPro" id="IPR036388">
    <property type="entry name" value="WH-like_DNA-bd_sf"/>
</dbReference>
<evidence type="ECO:0008006" key="5">
    <source>
        <dbReference type="Google" id="ProtNLM"/>
    </source>
</evidence>
<dbReference type="InterPro" id="IPR044925">
    <property type="entry name" value="His-Me_finger_sf"/>
</dbReference>
<dbReference type="GO" id="GO:0016788">
    <property type="term" value="F:hydrolase activity, acting on ester bonds"/>
    <property type="evidence" value="ECO:0007669"/>
    <property type="project" value="InterPro"/>
</dbReference>
<protein>
    <recommendedName>
        <fullName evidence="5">HNH endonuclease</fullName>
    </recommendedName>
</protein>
<dbReference type="SMART" id="SM00497">
    <property type="entry name" value="IENR1"/>
    <property type="match status" value="1"/>
</dbReference>
<reference evidence="3 4" key="1">
    <citation type="submission" date="2018-05" db="EMBL/GenBank/DDBJ databases">
        <title>Complete genome sequence of Megasphaera sp. AJH120T, isolated from the ceca of a chicken.</title>
        <authorList>
            <person name="Maki J."/>
            <person name="Looft T."/>
        </authorList>
    </citation>
    <scope>NUCLEOTIDE SEQUENCE [LARGE SCALE GENOMIC DNA]</scope>
    <source>
        <strain evidence="3 4">AJH120</strain>
    </source>
</reference>
<evidence type="ECO:0000313" key="4">
    <source>
        <dbReference type="Proteomes" id="UP000254337"/>
    </source>
</evidence>
<dbReference type="Proteomes" id="UP000254337">
    <property type="component" value="Chromosome"/>
</dbReference>
<dbReference type="OrthoDB" id="6631788at2"/>
<accession>A0A346B159</accession>
<dbReference type="SUPFAM" id="SSF54060">
    <property type="entry name" value="His-Me finger endonucleases"/>
    <property type="match status" value="1"/>
</dbReference>
<dbReference type="InterPro" id="IPR003647">
    <property type="entry name" value="Intron_nuc_1_rpt"/>
</dbReference>
<evidence type="ECO:0000313" key="3">
    <source>
        <dbReference type="EMBL" id="AXL21852.1"/>
    </source>
</evidence>
<gene>
    <name evidence="3" type="ORF">DKB62_09915</name>
</gene>
<feature type="domain" description="NUMOD4" evidence="1">
    <location>
        <begin position="8"/>
        <end position="56"/>
    </location>
</feature>
<dbReference type="EMBL" id="CP029462">
    <property type="protein sequence ID" value="AXL21852.1"/>
    <property type="molecule type" value="Genomic_DNA"/>
</dbReference>
<dbReference type="Gene3D" id="1.10.10.10">
    <property type="entry name" value="Winged helix-like DNA-binding domain superfamily/Winged helix DNA-binding domain"/>
    <property type="match status" value="1"/>
</dbReference>
<sequence>MEVNNVVEEWRDIKGYQGKYQISNTGKVRSLNYHREGRIKELIPKDCRGYLQIGLTKKGKKRFYAIHRLVADSFIGNGDGKQVNHKDLNKKNNNTENLEYVTARENTIHAIQNGRFDSSSQQLHEANEKRKIGVLAVKNGIVSRFTSIREASRKLSIDRKQIKQSLQNKYPLAKGYRFFYVAGGD</sequence>
<proteinExistence type="predicted"/>
<feature type="domain" description="HNH nuclease" evidence="2">
    <location>
        <begin position="64"/>
        <end position="106"/>
    </location>
</feature>
<dbReference type="Pfam" id="PF13392">
    <property type="entry name" value="HNH_3"/>
    <property type="match status" value="1"/>
</dbReference>
<name>A0A346B159_9FIRM</name>